<evidence type="ECO:0000313" key="2">
    <source>
        <dbReference type="EMBL" id="MBC5628825.1"/>
    </source>
</evidence>
<gene>
    <name evidence="2" type="ORF">H8S20_07975</name>
</gene>
<evidence type="ECO:0000256" key="1">
    <source>
        <dbReference type="SAM" id="Phobius"/>
    </source>
</evidence>
<feature type="transmembrane region" description="Helical" evidence="1">
    <location>
        <begin position="51"/>
        <end position="67"/>
    </location>
</feature>
<feature type="transmembrane region" description="Helical" evidence="1">
    <location>
        <begin position="79"/>
        <end position="97"/>
    </location>
</feature>
<keyword evidence="1" id="KW-1133">Transmembrane helix</keyword>
<accession>A0ABR7DBR4</accession>
<dbReference type="RefSeq" id="WP_186859773.1">
    <property type="nucleotide sequence ID" value="NZ_JACOOO010000015.1"/>
</dbReference>
<dbReference type="Proteomes" id="UP000596929">
    <property type="component" value="Unassembled WGS sequence"/>
</dbReference>
<keyword evidence="3" id="KW-1185">Reference proteome</keyword>
<evidence type="ECO:0000313" key="3">
    <source>
        <dbReference type="Proteomes" id="UP000596929"/>
    </source>
</evidence>
<sequence>MNKLTSMQKRILCFIGLGVIFILMGNSNNSPEIFIQRIFKPISRNNSTFNYSGFIVIGGIYYCLYKLNEIKENRLIKTGFRRFIVTMLLINMFPTVWNDCVQIYKGFYKDLNSIYLNRENTHININKNDEVITVDGQIDIKNCSNETKEFYIKIKAPAVVKEDIDKDYVTLAEKYILHPKEDKTLYISQELMEKGESKYTGYGVKGFEYILFNNEDEVIFEGTISDYKFDNRDLYYLR</sequence>
<organism evidence="2 3">
    <name type="scientific">Clostridium hominis</name>
    <dbReference type="NCBI Taxonomy" id="2763036"/>
    <lineage>
        <taxon>Bacteria</taxon>
        <taxon>Bacillati</taxon>
        <taxon>Bacillota</taxon>
        <taxon>Clostridia</taxon>
        <taxon>Eubacteriales</taxon>
        <taxon>Clostridiaceae</taxon>
        <taxon>Clostridium</taxon>
    </lineage>
</organism>
<proteinExistence type="predicted"/>
<keyword evidence="1" id="KW-0812">Transmembrane</keyword>
<comment type="caution">
    <text evidence="2">The sequence shown here is derived from an EMBL/GenBank/DDBJ whole genome shotgun (WGS) entry which is preliminary data.</text>
</comment>
<evidence type="ECO:0008006" key="4">
    <source>
        <dbReference type="Google" id="ProtNLM"/>
    </source>
</evidence>
<reference evidence="2 3" key="1">
    <citation type="submission" date="2020-08" db="EMBL/GenBank/DDBJ databases">
        <title>Genome public.</title>
        <authorList>
            <person name="Liu C."/>
            <person name="Sun Q."/>
        </authorList>
    </citation>
    <scope>NUCLEOTIDE SEQUENCE [LARGE SCALE GENOMIC DNA]</scope>
    <source>
        <strain evidence="2 3">NSJ-6</strain>
    </source>
</reference>
<keyword evidence="1" id="KW-0472">Membrane</keyword>
<protein>
    <recommendedName>
        <fullName evidence="4">SMODS-associating 2TM beta-strand rich effector domain-containing protein</fullName>
    </recommendedName>
</protein>
<name>A0ABR7DBR4_9CLOT</name>
<dbReference type="EMBL" id="JACOOO010000015">
    <property type="protein sequence ID" value="MBC5628825.1"/>
    <property type="molecule type" value="Genomic_DNA"/>
</dbReference>